<dbReference type="HOGENOM" id="CLU_2866397_0_0_0"/>
<evidence type="ECO:0000313" key="2">
    <source>
        <dbReference type="EMBL" id="EFQ22531.1"/>
    </source>
</evidence>
<feature type="compositionally biased region" description="Low complexity" evidence="1">
    <location>
        <begin position="1"/>
        <end position="10"/>
    </location>
</feature>
<protein>
    <submittedName>
        <fullName evidence="2">Uncharacterized protein</fullName>
    </submittedName>
</protein>
<gene>
    <name evidence="2" type="ORF">Apau_0093</name>
</gene>
<evidence type="ECO:0000256" key="1">
    <source>
        <dbReference type="SAM" id="MobiDB-lite"/>
    </source>
</evidence>
<sequence length="75" mass="8532">MAYRGPSGLLGTPGGSEEDPGDYTPFPLVDHPELTGYLHREVREWMDKTKPTPEGDWLCFVEGQGRLRFRLEPLE</sequence>
<keyword evidence="3" id="KW-1185">Reference proteome</keyword>
<dbReference type="STRING" id="584708.Apau_0093"/>
<feature type="region of interest" description="Disordered" evidence="1">
    <location>
        <begin position="1"/>
        <end position="28"/>
    </location>
</feature>
<dbReference type="PaxDb" id="584708-Apau_0093"/>
<dbReference type="EMBL" id="CM001022">
    <property type="protein sequence ID" value="EFQ22531.1"/>
    <property type="molecule type" value="Genomic_DNA"/>
</dbReference>
<name>E3CWM6_9BACT</name>
<reference evidence="2 3" key="1">
    <citation type="journal article" date="2010" name="Stand. Genomic Sci.">
        <title>Non-contiguous finished genome sequence of Aminomonas paucivorans type strain (GLU-3).</title>
        <authorList>
            <person name="Pitluck S."/>
            <person name="Yasawong M."/>
            <person name="Held B."/>
            <person name="Lapidus A."/>
            <person name="Nolan M."/>
            <person name="Copeland A."/>
            <person name="Lucas S."/>
            <person name="Del Rio T.G."/>
            <person name="Tice H."/>
            <person name="Cheng J.F."/>
            <person name="Chertkov O."/>
            <person name="Goodwin L."/>
            <person name="Tapia R."/>
            <person name="Han C."/>
            <person name="Liolios K."/>
            <person name="Ivanova N."/>
            <person name="Mavromatis K."/>
            <person name="Ovchinnikova G."/>
            <person name="Pati A."/>
            <person name="Chen A."/>
            <person name="Palaniappan K."/>
            <person name="Land M."/>
            <person name="Hauser L."/>
            <person name="Chang Y.J."/>
            <person name="Jeffries C.D."/>
            <person name="Pukall R."/>
            <person name="Spring S."/>
            <person name="Rohde M."/>
            <person name="Sikorski J."/>
            <person name="Goker M."/>
            <person name="Woyke T."/>
            <person name="Bristow J."/>
            <person name="Eisen J.A."/>
            <person name="Markowitz V."/>
            <person name="Hugenholtz P."/>
            <person name="Kyrpides N.C."/>
            <person name="Klenk H.P."/>
        </authorList>
    </citation>
    <scope>NUCLEOTIDE SEQUENCE [LARGE SCALE GENOMIC DNA]</scope>
    <source>
        <strain evidence="2 3">DSM 12260</strain>
    </source>
</reference>
<organism evidence="2 3">
    <name type="scientific">Aminomonas paucivorans DSM 12260</name>
    <dbReference type="NCBI Taxonomy" id="584708"/>
    <lineage>
        <taxon>Bacteria</taxon>
        <taxon>Thermotogati</taxon>
        <taxon>Synergistota</taxon>
        <taxon>Synergistia</taxon>
        <taxon>Synergistales</taxon>
        <taxon>Synergistaceae</taxon>
        <taxon>Aminomonas</taxon>
    </lineage>
</organism>
<dbReference type="Proteomes" id="UP000005096">
    <property type="component" value="Chromosome"/>
</dbReference>
<dbReference type="AlphaFoldDB" id="E3CWM6"/>
<evidence type="ECO:0000313" key="3">
    <source>
        <dbReference type="Proteomes" id="UP000005096"/>
    </source>
</evidence>
<dbReference type="OrthoDB" id="6279at2"/>
<dbReference type="RefSeq" id="WP_006299671.1">
    <property type="nucleotide sequence ID" value="NZ_CM001022.1"/>
</dbReference>
<accession>E3CWM6</accession>
<proteinExistence type="predicted"/>